<evidence type="ECO:0000256" key="4">
    <source>
        <dbReference type="ARBA" id="ARBA00022844"/>
    </source>
</evidence>
<evidence type="ECO:0000256" key="13">
    <source>
        <dbReference type="ARBA" id="ARBA00046059"/>
    </source>
</evidence>
<dbReference type="InterPro" id="IPR009238">
    <property type="entry name" value="Chordopox_A33R"/>
</dbReference>
<dbReference type="Pfam" id="PF05966">
    <property type="entry name" value="Chordopox_A33R"/>
    <property type="match status" value="1"/>
</dbReference>
<dbReference type="GO" id="GO:0055036">
    <property type="term" value="C:virion membrane"/>
    <property type="evidence" value="ECO:0007669"/>
    <property type="project" value="UniProtKB-SubCell"/>
</dbReference>
<dbReference type="InterPro" id="IPR016186">
    <property type="entry name" value="C-type_lectin-like/link_sf"/>
</dbReference>
<comment type="function">
    <text evidence="13">Forms a complex with OPG162 and OPG190 to coordinate the incorporation of OPG164 into wrapped enveloped virion (EV) membranes and, subsequently, the production of actin tails. Therefore plays an essential role in efficient cell-to-cell spread of viral particles.</text>
</comment>
<keyword evidence="10" id="KW-0325">Glycoprotein</keyword>
<name>Q1HTR3_9POXV</name>
<keyword evidence="8 16" id="KW-0472">Membrane</keyword>
<evidence type="ECO:0000256" key="11">
    <source>
        <dbReference type="ARBA" id="ARBA00034751"/>
    </source>
</evidence>
<keyword evidence="6" id="KW-0735">Signal-anchor</keyword>
<organism evidence="17">
    <name type="scientific">Squirrelpox virus</name>
    <dbReference type="NCBI Taxonomy" id="240426"/>
    <lineage>
        <taxon>Viruses</taxon>
        <taxon>Varidnaviria</taxon>
        <taxon>Bamfordvirae</taxon>
        <taxon>Nucleocytoviricota</taxon>
        <taxon>Pokkesviricetes</taxon>
        <taxon>Chitovirales</taxon>
        <taxon>Poxviridae</taxon>
        <taxon>Chordopoxvirinae</taxon>
        <taxon>Sciuripoxvirus</taxon>
        <taxon>Sciuripoxvirus squirrelpox</taxon>
    </lineage>
</organism>
<comment type="similarity">
    <text evidence="11">Belongs to the orthopoxvirus OPG161 family.</text>
</comment>
<gene>
    <name evidence="17" type="primary">O8R</name>
    <name evidence="18" type="synonym">A33R</name>
    <name evidence="18" type="ORF">SQPV_1220</name>
</gene>
<dbReference type="Proteomes" id="UP000144311">
    <property type="component" value="Segment"/>
</dbReference>
<dbReference type="EMBL" id="AH015635">
    <property type="protein sequence ID" value="ABD51473.1"/>
    <property type="molecule type" value="Genomic_DNA"/>
</dbReference>
<evidence type="ECO:0000256" key="14">
    <source>
        <dbReference type="ARBA" id="ARBA00046978"/>
    </source>
</evidence>
<keyword evidence="5" id="KW-1043">Host membrane</keyword>
<keyword evidence="4" id="KW-0946">Virion</keyword>
<comment type="subunit">
    <text evidence="14">Homodimer, disulfide-linked. Interacts with protein OPG190. Interacts (via C-terminus) with protein OPG164. Interacts with OPG162.</text>
</comment>
<feature type="region of interest" description="Disordered" evidence="15">
    <location>
        <begin position="159"/>
        <end position="184"/>
    </location>
</feature>
<dbReference type="EMBL" id="HE601899">
    <property type="protein sequence ID" value="CCD83305.1"/>
    <property type="molecule type" value="Genomic_DNA"/>
</dbReference>
<accession>Q1HTR3</accession>
<evidence type="ECO:0000256" key="5">
    <source>
        <dbReference type="ARBA" id="ARBA00022870"/>
    </source>
</evidence>
<keyword evidence="19" id="KW-1185">Reference proteome</keyword>
<evidence type="ECO:0000256" key="3">
    <source>
        <dbReference type="ARBA" id="ARBA00022692"/>
    </source>
</evidence>
<evidence type="ECO:0000256" key="12">
    <source>
        <dbReference type="ARBA" id="ARBA00034879"/>
    </source>
</evidence>
<evidence type="ECO:0000256" key="10">
    <source>
        <dbReference type="ARBA" id="ARBA00023180"/>
    </source>
</evidence>
<reference evidence="18 19" key="3">
    <citation type="submission" date="2013-10" db="EMBL/GenBank/DDBJ databases">
        <title>The genome of epidemic Squirrel Poxvirus reveals novel virulence genes.</title>
        <authorList>
            <person name="Darby A.C."/>
            <person name="McInnes C.J."/>
            <person name="Kjaer K.H."/>
            <person name="Wood A.R."/>
            <person name="Hughes M."/>
            <person name="Martensen P.M."/>
            <person name="Radford A.D."/>
            <person name="Hall N."/>
            <person name="Chantrey J."/>
        </authorList>
    </citation>
    <scope>NUCLEOTIDE SEQUENCE [LARGE SCALE GENOMIC DNA]</scope>
    <source>
        <strain evidence="18">Red squirrel UK</strain>
    </source>
</reference>
<protein>
    <recommendedName>
        <fullName evidence="12">Protein OPG161</fullName>
    </recommendedName>
</protein>
<evidence type="ECO:0000313" key="19">
    <source>
        <dbReference type="Proteomes" id="UP000144311"/>
    </source>
</evidence>
<evidence type="ECO:0000256" key="15">
    <source>
        <dbReference type="SAM" id="MobiDB-lite"/>
    </source>
</evidence>
<sequence length="193" mass="20747">MADVEQQADTLPLNIPEKPRRHPLAARGMACAIITLRIMVLVSLVSLTTIVAALAVQLRACRQQHEGSACAVTGTPRILPLAQGGGSVSAEECQGIYLDGQCLTRGGDGMVPLQTANTTCHSKGGRLPSQTLIRKDPAGGNQVDWLLFYLQGTWTDEGGHFPSADQTRTKRSTDEDGDDDNTHSEVRGYYCIN</sequence>
<evidence type="ECO:0000256" key="1">
    <source>
        <dbReference type="ARBA" id="ARBA00004208"/>
    </source>
</evidence>
<evidence type="ECO:0000256" key="7">
    <source>
        <dbReference type="ARBA" id="ARBA00022989"/>
    </source>
</evidence>
<evidence type="ECO:0000256" key="8">
    <source>
        <dbReference type="ARBA" id="ARBA00023136"/>
    </source>
</evidence>
<dbReference type="Gene3D" id="3.10.100.10">
    <property type="entry name" value="Mannose-Binding Protein A, subunit A"/>
    <property type="match status" value="1"/>
</dbReference>
<feature type="transmembrane region" description="Helical" evidence="16">
    <location>
        <begin position="30"/>
        <end position="56"/>
    </location>
</feature>
<dbReference type="GeneID" id="18158334"/>
<keyword evidence="9" id="KW-1015">Disulfide bond</keyword>
<feature type="compositionally biased region" description="Basic and acidic residues" evidence="15">
    <location>
        <begin position="167"/>
        <end position="184"/>
    </location>
</feature>
<reference evidence="18 19" key="2">
    <citation type="submission" date="2011-10" db="EMBL/GenBank/DDBJ databases">
        <authorList>
            <person name="Darby A."/>
        </authorList>
    </citation>
    <scope>NUCLEOTIDE SEQUENCE [LARGE SCALE GENOMIC DNA]</scope>
    <source>
        <strain evidence="18">Red squirrel UK</strain>
    </source>
</reference>
<dbReference type="RefSeq" id="YP_008658547.1">
    <property type="nucleotide sequence ID" value="NC_022563.1"/>
</dbReference>
<comment type="subcellular location">
    <subcellularLocation>
        <location evidence="2">Host membrane</location>
        <topology evidence="2">Single-pass type II membrane protein</topology>
    </subcellularLocation>
    <subcellularLocation>
        <location evidence="1">Virion membrane</location>
        <topology evidence="1">Single-pass type II membrane protein</topology>
    </subcellularLocation>
</comment>
<evidence type="ECO:0000256" key="16">
    <source>
        <dbReference type="SAM" id="Phobius"/>
    </source>
</evidence>
<proteinExistence type="inferred from homology"/>
<dbReference type="OrthoDB" id="25377at10239"/>
<evidence type="ECO:0000256" key="2">
    <source>
        <dbReference type="ARBA" id="ARBA00004597"/>
    </source>
</evidence>
<evidence type="ECO:0000256" key="6">
    <source>
        <dbReference type="ARBA" id="ARBA00022968"/>
    </source>
</evidence>
<evidence type="ECO:0000313" key="18">
    <source>
        <dbReference type="EMBL" id="CCD83305.1"/>
    </source>
</evidence>
<evidence type="ECO:0000256" key="9">
    <source>
        <dbReference type="ARBA" id="ARBA00023157"/>
    </source>
</evidence>
<dbReference type="KEGG" id="vg:18158334"/>
<keyword evidence="7 16" id="KW-1133">Transmembrane helix</keyword>
<dbReference type="GO" id="GO:0033644">
    <property type="term" value="C:host cell membrane"/>
    <property type="evidence" value="ECO:0007669"/>
    <property type="project" value="UniProtKB-SubCell"/>
</dbReference>
<evidence type="ECO:0000313" key="17">
    <source>
        <dbReference type="EMBL" id="ABD51473.1"/>
    </source>
</evidence>
<keyword evidence="3 16" id="KW-0812">Transmembrane</keyword>
<reference evidence="17" key="1">
    <citation type="journal article" date="2006" name="J. Gen. Virol.">
        <title>Genomic characterization of a novel poxvirus contributing to the decline of the red squirrel (Sciurus vulgaris) in the UK.</title>
        <authorList>
            <person name="McInnes C.J."/>
            <person name="Wood A.R."/>
            <person name="Thomas K."/>
            <person name="Sainsbury A.W."/>
            <person name="Gurnell J."/>
            <person name="Dein F.J."/>
            <person name="Nettleton P.F."/>
        </authorList>
    </citation>
    <scope>NUCLEOTIDE SEQUENCE</scope>
    <source>
        <strain evidence="17">1296/99</strain>
    </source>
</reference>